<gene>
    <name evidence="1" type="ORF">L6164_017244</name>
</gene>
<sequence>MPLPTSSPLRVPHQRSAAVLRDRRNIAANQRLFIWVSIHRDTCLGFRYQAASLFRAVANSLFCKSMAFWGLEVKSGKPISHKFDDLKGRLHISMATLGSGSASSKSILQCNVGNRSPVYLCSLYPGSSESLQLNLEFEEVDEVIFSVIGPRSIHLCGYYLGCGRNTNLNEESESYGEDIRDTETERSGDDEDDYEDSFIDDSDPEVLPPSPISTEEKDSHHKRTKDREGSCRRLRRKYQLVESDDEGYLEEKIIANNNIHDQTKENHNEDSLPISSLYKSKTAGRVLDQEMDEGDDRGVDNDSNKNGEDGDNELAHHQTHSRGGEQLENLPEPCTVQGVDNVQKLKKKKKEKRKEVKNFEAEGACNGQSIKLDNGMQDEPTMDEIVQDLPIINGQSQEQVNVRKTQTMDKLDPSSEIGHEQGEKPKKKRKERPKEVITLVASGVDDINHVEKDKAQQDEIKAEQSQEHIIESQEKTGKRKRKKKQQMDEGSHCEVDNAGGEVVIKESKVQRDETESDNVIHGFPEGKEQGQKLNNEEGVYHGAQDFPDENQSEYIKVKKRKKKSKSQGDVKVVTSDSAQLPVDRNSGPLEEDGNKMADKSSQVRTLSNGLVITELERGTEDGKIATLGRKISVHYIGKLKENGEVFESNVDHAPFKFRLGKGEVMKGWDLGLEGMQVGEKRRLIIPPSLGFGNDGYGENIPPNSWLVYDLKLVKVH</sequence>
<evidence type="ECO:0000313" key="1">
    <source>
        <dbReference type="EMBL" id="KAI4332323.1"/>
    </source>
</evidence>
<reference evidence="1 2" key="1">
    <citation type="journal article" date="2022" name="DNA Res.">
        <title>Chromosomal-level genome assembly of the orchid tree Bauhinia variegata (Leguminosae; Cercidoideae) supports the allotetraploid origin hypothesis of Bauhinia.</title>
        <authorList>
            <person name="Zhong Y."/>
            <person name="Chen Y."/>
            <person name="Zheng D."/>
            <person name="Pang J."/>
            <person name="Liu Y."/>
            <person name="Luo S."/>
            <person name="Meng S."/>
            <person name="Qian L."/>
            <person name="Wei D."/>
            <person name="Dai S."/>
            <person name="Zhou R."/>
        </authorList>
    </citation>
    <scope>NUCLEOTIDE SEQUENCE [LARGE SCALE GENOMIC DNA]</scope>
    <source>
        <strain evidence="1">BV-YZ2020</strain>
    </source>
</reference>
<keyword evidence="2" id="KW-1185">Reference proteome</keyword>
<dbReference type="Proteomes" id="UP000828941">
    <property type="component" value="Chromosome 7"/>
</dbReference>
<accession>A0ACB9N742</accession>
<proteinExistence type="predicted"/>
<protein>
    <submittedName>
        <fullName evidence="1">Uncharacterized protein</fullName>
    </submittedName>
</protein>
<comment type="caution">
    <text evidence="1">The sequence shown here is derived from an EMBL/GenBank/DDBJ whole genome shotgun (WGS) entry which is preliminary data.</text>
</comment>
<name>A0ACB9N742_BAUVA</name>
<evidence type="ECO:0000313" key="2">
    <source>
        <dbReference type="Proteomes" id="UP000828941"/>
    </source>
</evidence>
<organism evidence="1 2">
    <name type="scientific">Bauhinia variegata</name>
    <name type="common">Purple orchid tree</name>
    <name type="synonym">Phanera variegata</name>
    <dbReference type="NCBI Taxonomy" id="167791"/>
    <lineage>
        <taxon>Eukaryota</taxon>
        <taxon>Viridiplantae</taxon>
        <taxon>Streptophyta</taxon>
        <taxon>Embryophyta</taxon>
        <taxon>Tracheophyta</taxon>
        <taxon>Spermatophyta</taxon>
        <taxon>Magnoliopsida</taxon>
        <taxon>eudicotyledons</taxon>
        <taxon>Gunneridae</taxon>
        <taxon>Pentapetalae</taxon>
        <taxon>rosids</taxon>
        <taxon>fabids</taxon>
        <taxon>Fabales</taxon>
        <taxon>Fabaceae</taxon>
        <taxon>Cercidoideae</taxon>
        <taxon>Cercideae</taxon>
        <taxon>Bauhiniinae</taxon>
        <taxon>Bauhinia</taxon>
    </lineage>
</organism>
<dbReference type="EMBL" id="CM039432">
    <property type="protein sequence ID" value="KAI4332323.1"/>
    <property type="molecule type" value="Genomic_DNA"/>
</dbReference>